<keyword evidence="3" id="KW-0864">Zinc transport</keyword>
<organism evidence="8 9">
    <name type="scientific">Bradyrhizobium oligotrophicum S58</name>
    <dbReference type="NCBI Taxonomy" id="1245469"/>
    <lineage>
        <taxon>Bacteria</taxon>
        <taxon>Pseudomonadati</taxon>
        <taxon>Pseudomonadota</taxon>
        <taxon>Alphaproteobacteria</taxon>
        <taxon>Hyphomicrobiales</taxon>
        <taxon>Nitrobacteraceae</taxon>
        <taxon>Bradyrhizobium</taxon>
    </lineage>
</organism>
<keyword evidence="4 6" id="KW-1133">Transmembrane helix</keyword>
<evidence type="ECO:0000313" key="9">
    <source>
        <dbReference type="Proteomes" id="UP000011841"/>
    </source>
</evidence>
<keyword evidence="9" id="KW-1185">Reference proteome</keyword>
<feature type="transmembrane region" description="Helical" evidence="6">
    <location>
        <begin position="117"/>
        <end position="136"/>
    </location>
</feature>
<accession>M4Z5D1</accession>
<dbReference type="EMBL" id="AP012603">
    <property type="protein sequence ID" value="BAM88663.1"/>
    <property type="molecule type" value="Genomic_DNA"/>
</dbReference>
<dbReference type="GeneID" id="301816539"/>
<feature type="transmembrane region" description="Helical" evidence="6">
    <location>
        <begin position="156"/>
        <end position="173"/>
    </location>
</feature>
<dbReference type="PANTHER" id="PTHR11562">
    <property type="entry name" value="CATION EFFLUX PROTEIN/ ZINC TRANSPORTER"/>
    <property type="match status" value="1"/>
</dbReference>
<evidence type="ECO:0000256" key="1">
    <source>
        <dbReference type="ARBA" id="ARBA00004141"/>
    </source>
</evidence>
<evidence type="ECO:0000256" key="3">
    <source>
        <dbReference type="ARBA" id="ARBA00022906"/>
    </source>
</evidence>
<dbReference type="HOGENOM" id="CLU_013430_8_0_5"/>
<dbReference type="eggNOG" id="COG1230">
    <property type="taxonomic scope" value="Bacteria"/>
</dbReference>
<dbReference type="InterPro" id="IPR058533">
    <property type="entry name" value="Cation_efflux_TM"/>
</dbReference>
<dbReference type="GO" id="GO:0005886">
    <property type="term" value="C:plasma membrane"/>
    <property type="evidence" value="ECO:0007669"/>
    <property type="project" value="TreeGrafter"/>
</dbReference>
<keyword evidence="3" id="KW-0813">Transport</keyword>
<dbReference type="GO" id="GO:0005385">
    <property type="term" value="F:zinc ion transmembrane transporter activity"/>
    <property type="evidence" value="ECO:0007669"/>
    <property type="project" value="TreeGrafter"/>
</dbReference>
<feature type="transmembrane region" description="Helical" evidence="6">
    <location>
        <begin position="59"/>
        <end position="79"/>
    </location>
</feature>
<dbReference type="InterPro" id="IPR050681">
    <property type="entry name" value="CDF/SLC30A"/>
</dbReference>
<evidence type="ECO:0000256" key="4">
    <source>
        <dbReference type="ARBA" id="ARBA00022989"/>
    </source>
</evidence>
<dbReference type="AlphaFoldDB" id="M4Z5D1"/>
<proteinExistence type="predicted"/>
<evidence type="ECO:0000256" key="6">
    <source>
        <dbReference type="SAM" id="Phobius"/>
    </source>
</evidence>
<dbReference type="Proteomes" id="UP000011841">
    <property type="component" value="Chromosome"/>
</dbReference>
<evidence type="ECO:0000256" key="2">
    <source>
        <dbReference type="ARBA" id="ARBA00022692"/>
    </source>
</evidence>
<dbReference type="Gene3D" id="1.20.1510.10">
    <property type="entry name" value="Cation efflux protein transmembrane domain"/>
    <property type="match status" value="1"/>
</dbReference>
<reference evidence="8 9" key="1">
    <citation type="journal article" date="2013" name="Appl. Environ. Microbiol.">
        <title>Genome analysis suggests that the soil oligotrophic bacterium Agromonas oligotrophica (Bradyrhizobium oligotrophicum) is a nitrogen-fixing symbiont of Aeschynomene indica.</title>
        <authorList>
            <person name="Okubo T."/>
            <person name="Fukushima S."/>
            <person name="Itakura M."/>
            <person name="Oshima K."/>
            <person name="Longtonglang A."/>
            <person name="Teaumroong N."/>
            <person name="Mitsui H."/>
            <person name="Hattori M."/>
            <person name="Hattori R."/>
            <person name="Hattori T."/>
            <person name="Minamisawa K."/>
        </authorList>
    </citation>
    <scope>NUCLEOTIDE SEQUENCE [LARGE SCALE GENOMIC DNA]</scope>
    <source>
        <strain evidence="8 9">S58</strain>
    </source>
</reference>
<dbReference type="RefSeq" id="WP_015665785.1">
    <property type="nucleotide sequence ID" value="NC_020453.1"/>
</dbReference>
<protein>
    <submittedName>
        <fullName evidence="8">Cation efflux protein</fullName>
    </submittedName>
</protein>
<dbReference type="PATRIC" id="fig|1245469.3.peg.2725"/>
<keyword evidence="3" id="KW-0406">Ion transport</keyword>
<dbReference type="InterPro" id="IPR027469">
    <property type="entry name" value="Cation_efflux_TMD_sf"/>
</dbReference>
<feature type="domain" description="Cation efflux protein transmembrane" evidence="7">
    <location>
        <begin position="26"/>
        <end position="199"/>
    </location>
</feature>
<comment type="subcellular location">
    <subcellularLocation>
        <location evidence="1">Membrane</location>
        <topology evidence="1">Multi-pass membrane protein</topology>
    </subcellularLocation>
</comment>
<evidence type="ECO:0000256" key="5">
    <source>
        <dbReference type="ARBA" id="ARBA00023136"/>
    </source>
</evidence>
<dbReference type="SUPFAM" id="SSF161111">
    <property type="entry name" value="Cation efflux protein transmembrane domain-like"/>
    <property type="match status" value="1"/>
</dbReference>
<name>M4Z5D1_9BRAD</name>
<feature type="transmembrane region" description="Helical" evidence="6">
    <location>
        <begin position="179"/>
        <end position="197"/>
    </location>
</feature>
<evidence type="ECO:0000313" key="8">
    <source>
        <dbReference type="EMBL" id="BAM88663.1"/>
    </source>
</evidence>
<evidence type="ECO:0000259" key="7">
    <source>
        <dbReference type="Pfam" id="PF01545"/>
    </source>
</evidence>
<dbReference type="Pfam" id="PF01545">
    <property type="entry name" value="Cation_efflux"/>
    <property type="match status" value="1"/>
</dbReference>
<dbReference type="OrthoDB" id="9799649at2"/>
<keyword evidence="3" id="KW-0862">Zinc</keyword>
<sequence length="220" mass="22795">MAGCHDDCCSSSTPRELDSPRWRRALWIALAINGAMFLAEIAAGVAAGSASLQADAIDFLGDTANYAISLGVAGLALTWRARAALLKGWSLVLLGVLVLASAVWHAIAGTLPEAKTMGIVGMLALVANAGVALMLYRFRVGEANMRSVWICSRNDAIGNLAVLAAAAGVFGTGTAWPDLIVAAIMAALGLSGGWHIIQRARMELRGSSASRPIASPIRAN</sequence>
<keyword evidence="2 6" id="KW-0812">Transmembrane</keyword>
<dbReference type="PANTHER" id="PTHR11562:SF17">
    <property type="entry name" value="RE54080P-RELATED"/>
    <property type="match status" value="1"/>
</dbReference>
<feature type="transmembrane region" description="Helical" evidence="6">
    <location>
        <begin position="25"/>
        <end position="47"/>
    </location>
</feature>
<dbReference type="KEGG" id="aol:S58_26570"/>
<feature type="transmembrane region" description="Helical" evidence="6">
    <location>
        <begin position="91"/>
        <end position="111"/>
    </location>
</feature>
<dbReference type="STRING" id="1245469.S58_26570"/>
<gene>
    <name evidence="8" type="ORF">S58_26570</name>
</gene>
<keyword evidence="5 6" id="KW-0472">Membrane</keyword>